<reference evidence="6 7" key="1">
    <citation type="submission" date="2014-01" db="EMBL/GenBank/DDBJ databases">
        <title>Sulfitobacter sp. H3 (MCCC 1A00686) Genome Sequencing.</title>
        <authorList>
            <person name="Lai Q."/>
            <person name="Hong Z."/>
        </authorList>
    </citation>
    <scope>NUCLEOTIDE SEQUENCE [LARGE SCALE GENOMIC DNA]</scope>
    <source>
        <strain evidence="6 7">H3</strain>
    </source>
</reference>
<dbReference type="GO" id="GO:0003700">
    <property type="term" value="F:DNA-binding transcription factor activity"/>
    <property type="evidence" value="ECO:0007669"/>
    <property type="project" value="TreeGrafter"/>
</dbReference>
<dbReference type="Pfam" id="PF00440">
    <property type="entry name" value="TetR_N"/>
    <property type="match status" value="1"/>
</dbReference>
<feature type="DNA-binding region" description="H-T-H motif" evidence="4">
    <location>
        <begin position="33"/>
        <end position="52"/>
    </location>
</feature>
<evidence type="ECO:0000256" key="1">
    <source>
        <dbReference type="ARBA" id="ARBA00023015"/>
    </source>
</evidence>
<keyword evidence="7" id="KW-1185">Reference proteome</keyword>
<dbReference type="GeneID" id="68868629"/>
<dbReference type="PANTHER" id="PTHR30055:SF234">
    <property type="entry name" value="HTH-TYPE TRANSCRIPTIONAL REGULATOR BETI"/>
    <property type="match status" value="1"/>
</dbReference>
<evidence type="ECO:0000256" key="2">
    <source>
        <dbReference type="ARBA" id="ARBA00023125"/>
    </source>
</evidence>
<dbReference type="SUPFAM" id="SSF46689">
    <property type="entry name" value="Homeodomain-like"/>
    <property type="match status" value="1"/>
</dbReference>
<dbReference type="InterPro" id="IPR050109">
    <property type="entry name" value="HTH-type_TetR-like_transc_reg"/>
</dbReference>
<dbReference type="PANTHER" id="PTHR30055">
    <property type="entry name" value="HTH-TYPE TRANSCRIPTIONAL REGULATOR RUTR"/>
    <property type="match status" value="1"/>
</dbReference>
<name>A0A073JB89_9RHOB</name>
<dbReference type="GO" id="GO:0000976">
    <property type="term" value="F:transcription cis-regulatory region binding"/>
    <property type="evidence" value="ECO:0007669"/>
    <property type="project" value="TreeGrafter"/>
</dbReference>
<feature type="domain" description="HTH tetR-type" evidence="5">
    <location>
        <begin position="10"/>
        <end position="70"/>
    </location>
</feature>
<evidence type="ECO:0000313" key="6">
    <source>
        <dbReference type="EMBL" id="KEJ94992.1"/>
    </source>
</evidence>
<evidence type="ECO:0000256" key="3">
    <source>
        <dbReference type="ARBA" id="ARBA00023163"/>
    </source>
</evidence>
<protein>
    <submittedName>
        <fullName evidence="6">TetR family transcriptional regulator</fullName>
    </submittedName>
</protein>
<dbReference type="RefSeq" id="WP_037927818.1">
    <property type="nucleotide sequence ID" value="NZ_CP054599.1"/>
</dbReference>
<gene>
    <name evidence="6" type="ORF">SUH3_23070</name>
</gene>
<keyword evidence="1" id="KW-0805">Transcription regulation</keyword>
<dbReference type="PRINTS" id="PR00455">
    <property type="entry name" value="HTHTETR"/>
</dbReference>
<accession>A0A073JB89</accession>
<keyword evidence="2 4" id="KW-0238">DNA-binding</keyword>
<evidence type="ECO:0000313" key="7">
    <source>
        <dbReference type="Proteomes" id="UP000027746"/>
    </source>
</evidence>
<evidence type="ECO:0000259" key="5">
    <source>
        <dbReference type="PROSITE" id="PS50977"/>
    </source>
</evidence>
<dbReference type="PROSITE" id="PS50977">
    <property type="entry name" value="HTH_TETR_2"/>
    <property type="match status" value="1"/>
</dbReference>
<keyword evidence="3" id="KW-0804">Transcription</keyword>
<dbReference type="EMBL" id="JAMD01000008">
    <property type="protein sequence ID" value="KEJ94992.1"/>
    <property type="molecule type" value="Genomic_DNA"/>
</dbReference>
<sequence>MKQPVQQRTLKTRARLLAAAEEVVQAQGFEALRVDQVVVRAGVAKGTFFAHFTDKDALMSQLIGARINAALDGIEARPTPRDVDQIVQALLPLMALLTRERYVFDVFLRHSGAALAEEIGPIAETIGRFQEVLERWLDGAPVRRDVSVAVLAEGIQAFLIQVIAMHFCALHSDIDMPTRLDPYLRAWLLPPA</sequence>
<organism evidence="6 7">
    <name type="scientific">Pseudosulfitobacter pseudonitzschiae</name>
    <dbReference type="NCBI Taxonomy" id="1402135"/>
    <lineage>
        <taxon>Bacteria</taxon>
        <taxon>Pseudomonadati</taxon>
        <taxon>Pseudomonadota</taxon>
        <taxon>Alphaproteobacteria</taxon>
        <taxon>Rhodobacterales</taxon>
        <taxon>Roseobacteraceae</taxon>
        <taxon>Pseudosulfitobacter</taxon>
    </lineage>
</organism>
<dbReference type="InterPro" id="IPR009057">
    <property type="entry name" value="Homeodomain-like_sf"/>
</dbReference>
<dbReference type="InterPro" id="IPR001647">
    <property type="entry name" value="HTH_TetR"/>
</dbReference>
<dbReference type="Gene3D" id="1.10.357.10">
    <property type="entry name" value="Tetracycline Repressor, domain 2"/>
    <property type="match status" value="1"/>
</dbReference>
<proteinExistence type="predicted"/>
<dbReference type="Proteomes" id="UP000027746">
    <property type="component" value="Unassembled WGS sequence"/>
</dbReference>
<dbReference type="AlphaFoldDB" id="A0A073JB89"/>
<dbReference type="OrthoDB" id="9811084at2"/>
<comment type="caution">
    <text evidence="6">The sequence shown here is derived from an EMBL/GenBank/DDBJ whole genome shotgun (WGS) entry which is preliminary data.</text>
</comment>
<evidence type="ECO:0000256" key="4">
    <source>
        <dbReference type="PROSITE-ProRule" id="PRU00335"/>
    </source>
</evidence>